<keyword evidence="1" id="KW-0472">Membrane</keyword>
<keyword evidence="1" id="KW-1133">Transmembrane helix</keyword>
<evidence type="ECO:0000256" key="1">
    <source>
        <dbReference type="SAM" id="Phobius"/>
    </source>
</evidence>
<proteinExistence type="predicted"/>
<dbReference type="EMBL" id="CAUYUJ010015185">
    <property type="protein sequence ID" value="CAK0850886.1"/>
    <property type="molecule type" value="Genomic_DNA"/>
</dbReference>
<accession>A0ABN9TX93</accession>
<feature type="transmembrane region" description="Helical" evidence="1">
    <location>
        <begin position="47"/>
        <end position="72"/>
    </location>
</feature>
<evidence type="ECO:0000313" key="3">
    <source>
        <dbReference type="Proteomes" id="UP001189429"/>
    </source>
</evidence>
<keyword evidence="3" id="KW-1185">Reference proteome</keyword>
<gene>
    <name evidence="2" type="ORF">PCOR1329_LOCUS43175</name>
</gene>
<evidence type="ECO:0000313" key="2">
    <source>
        <dbReference type="EMBL" id="CAK0850886.1"/>
    </source>
</evidence>
<protein>
    <recommendedName>
        <fullName evidence="4">Very-long-chain (3R)-3-hydroxyacyl-CoA dehydratase</fullName>
    </recommendedName>
</protein>
<organism evidence="2 3">
    <name type="scientific">Prorocentrum cordatum</name>
    <dbReference type="NCBI Taxonomy" id="2364126"/>
    <lineage>
        <taxon>Eukaryota</taxon>
        <taxon>Sar</taxon>
        <taxon>Alveolata</taxon>
        <taxon>Dinophyceae</taxon>
        <taxon>Prorocentrales</taxon>
        <taxon>Prorocentraceae</taxon>
        <taxon>Prorocentrum</taxon>
    </lineage>
</organism>
<sequence>MAVRWGRTGSSTSRRACWSGDRLLYRCAVRELSWVAPWCLGRLLLELVGLFFIAITFIFRLWLIATPFDFLFRMARAGVRPRCRVVCQVSFIGDRSWHGSVCFAPFFVVGCCSDTEPVILAKGWGWSSEGPLLTAVVLSADGARESQCVVPFIGVPVVLELFVWGISESSASLLMPASS</sequence>
<evidence type="ECO:0008006" key="4">
    <source>
        <dbReference type="Google" id="ProtNLM"/>
    </source>
</evidence>
<name>A0ABN9TX93_9DINO</name>
<dbReference type="Proteomes" id="UP001189429">
    <property type="component" value="Unassembled WGS sequence"/>
</dbReference>
<comment type="caution">
    <text evidence="2">The sequence shown here is derived from an EMBL/GenBank/DDBJ whole genome shotgun (WGS) entry which is preliminary data.</text>
</comment>
<keyword evidence="1" id="KW-0812">Transmembrane</keyword>
<reference evidence="2" key="1">
    <citation type="submission" date="2023-10" db="EMBL/GenBank/DDBJ databases">
        <authorList>
            <person name="Chen Y."/>
            <person name="Shah S."/>
            <person name="Dougan E. K."/>
            <person name="Thang M."/>
            <person name="Chan C."/>
        </authorList>
    </citation>
    <scope>NUCLEOTIDE SEQUENCE [LARGE SCALE GENOMIC DNA]</scope>
</reference>